<feature type="transmembrane region" description="Helical" evidence="13">
    <location>
        <begin position="17"/>
        <end position="38"/>
    </location>
</feature>
<evidence type="ECO:0000256" key="7">
    <source>
        <dbReference type="ARBA" id="ARBA00022741"/>
    </source>
</evidence>
<keyword evidence="11" id="KW-0902">Two-component regulatory system</keyword>
<dbReference type="Pfam" id="PF02518">
    <property type="entry name" value="HATPase_c"/>
    <property type="match status" value="1"/>
</dbReference>
<dbReference type="InterPro" id="IPR029016">
    <property type="entry name" value="GAF-like_dom_sf"/>
</dbReference>
<dbReference type="EC" id="2.7.13.3" evidence="3"/>
<dbReference type="InterPro" id="IPR011712">
    <property type="entry name" value="Sig_transdc_His_kin_sub3_dim/P"/>
</dbReference>
<evidence type="ECO:0000256" key="6">
    <source>
        <dbReference type="ARBA" id="ARBA00022692"/>
    </source>
</evidence>
<dbReference type="InterPro" id="IPR038318">
    <property type="entry name" value="KdpD_sf"/>
</dbReference>
<protein>
    <recommendedName>
        <fullName evidence="3">histidine kinase</fullName>
        <ecNumber evidence="3">2.7.13.3</ecNumber>
    </recommendedName>
</protein>
<dbReference type="GO" id="GO:0000155">
    <property type="term" value="F:phosphorelay sensor kinase activity"/>
    <property type="evidence" value="ECO:0007669"/>
    <property type="project" value="InterPro"/>
</dbReference>
<dbReference type="Gene3D" id="1.20.120.620">
    <property type="entry name" value="Backbone structure of the membrane domain of e. Coli histidine kinase receptor kdpd"/>
    <property type="match status" value="1"/>
</dbReference>
<evidence type="ECO:0000313" key="17">
    <source>
        <dbReference type="Proteomes" id="UP000327011"/>
    </source>
</evidence>
<accession>A0A5J5K8G2</accession>
<dbReference type="Pfam" id="PF13493">
    <property type="entry name" value="DUF4118"/>
    <property type="match status" value="1"/>
</dbReference>
<dbReference type="EMBL" id="VYTZ01000002">
    <property type="protein sequence ID" value="KAA9380756.1"/>
    <property type="molecule type" value="Genomic_DNA"/>
</dbReference>
<keyword evidence="12 13" id="KW-0472">Membrane</keyword>
<evidence type="ECO:0000256" key="4">
    <source>
        <dbReference type="ARBA" id="ARBA00022553"/>
    </source>
</evidence>
<comment type="caution">
    <text evidence="16">The sequence shown here is derived from an EMBL/GenBank/DDBJ whole genome shotgun (WGS) entry which is preliminary data.</text>
</comment>
<dbReference type="InterPro" id="IPR025201">
    <property type="entry name" value="KdpD_TM"/>
</dbReference>
<reference evidence="16 17" key="1">
    <citation type="submission" date="2019-09" db="EMBL/GenBank/DDBJ databases">
        <title>Screening of Novel Bioactive Compounds from Soil-Associated.</title>
        <authorList>
            <person name="Gong X."/>
        </authorList>
    </citation>
    <scope>NUCLEOTIDE SEQUENCE [LARGE SCALE GENOMIC DNA]</scope>
    <source>
        <strain evidence="16 17">Gxj-6</strain>
    </source>
</reference>
<evidence type="ECO:0000259" key="14">
    <source>
        <dbReference type="SMART" id="SM00065"/>
    </source>
</evidence>
<dbReference type="Gene3D" id="3.30.565.10">
    <property type="entry name" value="Histidine kinase-like ATPase, C-terminal domain"/>
    <property type="match status" value="1"/>
</dbReference>
<dbReference type="Pfam" id="PF07730">
    <property type="entry name" value="HisKA_3"/>
    <property type="match status" value="1"/>
</dbReference>
<keyword evidence="7" id="KW-0547">Nucleotide-binding</keyword>
<dbReference type="SUPFAM" id="SSF55781">
    <property type="entry name" value="GAF domain-like"/>
    <property type="match status" value="1"/>
</dbReference>
<dbReference type="Gene3D" id="3.30.450.40">
    <property type="match status" value="1"/>
</dbReference>
<keyword evidence="4" id="KW-0597">Phosphoprotein</keyword>
<dbReference type="SMART" id="SM00387">
    <property type="entry name" value="HATPase_c"/>
    <property type="match status" value="1"/>
</dbReference>
<keyword evidence="8" id="KW-0418">Kinase</keyword>
<feature type="domain" description="GAF" evidence="14">
    <location>
        <begin position="264"/>
        <end position="421"/>
    </location>
</feature>
<evidence type="ECO:0000256" key="12">
    <source>
        <dbReference type="ARBA" id="ARBA00023136"/>
    </source>
</evidence>
<gene>
    <name evidence="16" type="ORF">F5972_06535</name>
</gene>
<dbReference type="Gene3D" id="1.20.5.1930">
    <property type="match status" value="1"/>
</dbReference>
<dbReference type="InterPro" id="IPR003018">
    <property type="entry name" value="GAF"/>
</dbReference>
<dbReference type="Pfam" id="PF01590">
    <property type="entry name" value="GAF"/>
    <property type="match status" value="1"/>
</dbReference>
<comment type="catalytic activity">
    <reaction evidence="1">
        <text>ATP + protein L-histidine = ADP + protein N-phospho-L-histidine.</text>
        <dbReference type="EC" id="2.7.13.3"/>
    </reaction>
</comment>
<keyword evidence="6 13" id="KW-0812">Transmembrane</keyword>
<dbReference type="PANTHER" id="PTHR24421">
    <property type="entry name" value="NITRATE/NITRITE SENSOR PROTEIN NARX-RELATED"/>
    <property type="match status" value="1"/>
</dbReference>
<dbReference type="CDD" id="cd16917">
    <property type="entry name" value="HATPase_UhpB-NarQ-NarX-like"/>
    <property type="match status" value="1"/>
</dbReference>
<dbReference type="InterPro" id="IPR036890">
    <property type="entry name" value="HATPase_C_sf"/>
</dbReference>
<evidence type="ECO:0000256" key="13">
    <source>
        <dbReference type="SAM" id="Phobius"/>
    </source>
</evidence>
<comment type="subcellular location">
    <subcellularLocation>
        <location evidence="2">Membrane</location>
        <topology evidence="2">Multi-pass membrane protein</topology>
    </subcellularLocation>
</comment>
<evidence type="ECO:0000256" key="3">
    <source>
        <dbReference type="ARBA" id="ARBA00012438"/>
    </source>
</evidence>
<evidence type="ECO:0000313" key="16">
    <source>
        <dbReference type="EMBL" id="KAA9380756.1"/>
    </source>
</evidence>
<dbReference type="InterPro" id="IPR003594">
    <property type="entry name" value="HATPase_dom"/>
</dbReference>
<dbReference type="Proteomes" id="UP000327011">
    <property type="component" value="Unassembled WGS sequence"/>
</dbReference>
<keyword evidence="5" id="KW-0808">Transferase</keyword>
<organism evidence="16 17">
    <name type="scientific">Microbispora cellulosiformans</name>
    <dbReference type="NCBI Taxonomy" id="2614688"/>
    <lineage>
        <taxon>Bacteria</taxon>
        <taxon>Bacillati</taxon>
        <taxon>Actinomycetota</taxon>
        <taxon>Actinomycetes</taxon>
        <taxon>Streptosporangiales</taxon>
        <taxon>Streptosporangiaceae</taxon>
        <taxon>Microbispora</taxon>
    </lineage>
</organism>
<dbReference type="SUPFAM" id="SSF55874">
    <property type="entry name" value="ATPase domain of HSP90 chaperone/DNA topoisomerase II/histidine kinase"/>
    <property type="match status" value="1"/>
</dbReference>
<evidence type="ECO:0000256" key="1">
    <source>
        <dbReference type="ARBA" id="ARBA00000085"/>
    </source>
</evidence>
<feature type="transmembrane region" description="Helical" evidence="13">
    <location>
        <begin position="97"/>
        <end position="121"/>
    </location>
</feature>
<dbReference type="GO" id="GO:0016020">
    <property type="term" value="C:membrane"/>
    <property type="evidence" value="ECO:0007669"/>
    <property type="project" value="UniProtKB-SubCell"/>
</dbReference>
<evidence type="ECO:0000256" key="9">
    <source>
        <dbReference type="ARBA" id="ARBA00022840"/>
    </source>
</evidence>
<sequence length="625" mass="66321">MRARVLSSLLRVTRPPFLAGVIVAVACVTAETFLTFLLERMAPPNALDVVYLPGVLVVSYLWGLPLGVLTALASGFVYDFYLILPRHKVTVFSSWSWMPLLIFLVVGLLVSAAAALMRALLIEAEERRGEADLEAATARLLLRAEHLRAALPVVARRLAQGLGLPFLAVELGAAGVEDPGKVTLPLSDDDVRLGTLVAPTDLPAATMRRLRERVAPSLEAVLAAACDREAIGNALAASRDELARVADEQAALRRVATLVARGVRPAEIFGAVAREMGLIVNADHTAVERYEPDRTVALMSFWSASDDGPAPPVGSHRPLREDGLSALVLRTGQPARMAAAEGTAGRTAEGATGELDTWVGDEKVGSAIASPIVVEARLWGVVIAFFRGLEPQPEDVEERIRDFTELVATAISNAQARDELAASRARVVAASDETRHRIERDLHDGAQQRLVSLGLQLRMAESAVPPELPKLKEQLSQTAEGLTLVLEDLRELSRGIHPAILSKGGLAPALKMLARRSPVPVDLRVRVDGRLPERVEVAVYYLVSESLTNVAKHAHASLVCVDVDAVGDAARVAIRDDGKGGADPSGGSGLIGLLDRVQALGGTIEVTSPAGRGTTLTAVIPVGGG</sequence>
<keyword evidence="9" id="KW-0067">ATP-binding</keyword>
<keyword evidence="10 13" id="KW-1133">Transmembrane helix</keyword>
<evidence type="ECO:0000256" key="5">
    <source>
        <dbReference type="ARBA" id="ARBA00022679"/>
    </source>
</evidence>
<feature type="domain" description="Histidine kinase/HSP90-like ATPase" evidence="15">
    <location>
        <begin position="534"/>
        <end position="624"/>
    </location>
</feature>
<evidence type="ECO:0000256" key="11">
    <source>
        <dbReference type="ARBA" id="ARBA00023012"/>
    </source>
</evidence>
<proteinExistence type="predicted"/>
<evidence type="ECO:0000256" key="8">
    <source>
        <dbReference type="ARBA" id="ARBA00022777"/>
    </source>
</evidence>
<evidence type="ECO:0000259" key="15">
    <source>
        <dbReference type="SMART" id="SM00387"/>
    </source>
</evidence>
<feature type="transmembrane region" description="Helical" evidence="13">
    <location>
        <begin position="50"/>
        <end position="77"/>
    </location>
</feature>
<evidence type="ECO:0000256" key="2">
    <source>
        <dbReference type="ARBA" id="ARBA00004141"/>
    </source>
</evidence>
<dbReference type="PROSITE" id="PS51257">
    <property type="entry name" value="PROKAR_LIPOPROTEIN"/>
    <property type="match status" value="1"/>
</dbReference>
<name>A0A5J5K8G2_9ACTN</name>
<dbReference type="GO" id="GO:0005524">
    <property type="term" value="F:ATP binding"/>
    <property type="evidence" value="ECO:0007669"/>
    <property type="project" value="UniProtKB-KW"/>
</dbReference>
<dbReference type="PANTHER" id="PTHR24421:SF10">
    <property type="entry name" value="NITRATE_NITRITE SENSOR PROTEIN NARQ"/>
    <property type="match status" value="1"/>
</dbReference>
<dbReference type="SMART" id="SM00065">
    <property type="entry name" value="GAF"/>
    <property type="match status" value="1"/>
</dbReference>
<dbReference type="GO" id="GO:0046983">
    <property type="term" value="F:protein dimerization activity"/>
    <property type="evidence" value="ECO:0007669"/>
    <property type="project" value="InterPro"/>
</dbReference>
<evidence type="ECO:0000256" key="10">
    <source>
        <dbReference type="ARBA" id="ARBA00022989"/>
    </source>
</evidence>
<keyword evidence="17" id="KW-1185">Reference proteome</keyword>
<dbReference type="InterPro" id="IPR050482">
    <property type="entry name" value="Sensor_HK_TwoCompSys"/>
</dbReference>
<dbReference type="RefSeq" id="WP_150932055.1">
    <property type="nucleotide sequence ID" value="NZ_VYTZ01000002.1"/>
</dbReference>
<dbReference type="AlphaFoldDB" id="A0A5J5K8G2"/>